<sequence>MTNFLDEPVPDGLYFVNAPHARTRRQATGHYLARTKISEPCPCTDGVVQPLHRIAHPFSDGSIVNREISVQGDGKVRKSVRLGRSNLLAERRNLELVAQKTGVPVPHVYEYYTTSGFEHLVMEKMPGVTLESAWPTLSDRDREDIADQVARLVGQYRCLQSTSIDAALLNREALRPGLRNSFDFTMERMKGYTWCHNAVVYIRLRCEALHNSPNVFTHGDLDWSNIMVLDKQVCGIIDMESSGFFPPYWEWLSVKKMAQGLPTGSWFRLLEERLAGERGLEWAGMWEVEQLLQALNRHSQWALTPDERSANRSSGWAEVRNILGVDIGSAPQANYAPWSENPWWLDYICKREEDTESSIPKANSMAGRRSYNKSPTRHERRPVVGFRENEAQAVST</sequence>
<organism evidence="1 2">
    <name type="scientific">Lecanicillium saksenae</name>
    <dbReference type="NCBI Taxonomy" id="468837"/>
    <lineage>
        <taxon>Eukaryota</taxon>
        <taxon>Fungi</taxon>
        <taxon>Dikarya</taxon>
        <taxon>Ascomycota</taxon>
        <taxon>Pezizomycotina</taxon>
        <taxon>Sordariomycetes</taxon>
        <taxon>Hypocreomycetidae</taxon>
        <taxon>Hypocreales</taxon>
        <taxon>Cordycipitaceae</taxon>
        <taxon>Lecanicillium</taxon>
    </lineage>
</organism>
<dbReference type="EMBL" id="JANAKD010000153">
    <property type="protein sequence ID" value="KAJ3496897.1"/>
    <property type="molecule type" value="Genomic_DNA"/>
</dbReference>
<name>A0ACC1R346_9HYPO</name>
<protein>
    <submittedName>
        <fullName evidence="1">Uncharacterized protein</fullName>
    </submittedName>
</protein>
<proteinExistence type="predicted"/>
<dbReference type="Proteomes" id="UP001148737">
    <property type="component" value="Unassembled WGS sequence"/>
</dbReference>
<accession>A0ACC1R346</accession>
<gene>
    <name evidence="1" type="ORF">NLG97_g2317</name>
</gene>
<comment type="caution">
    <text evidence="1">The sequence shown here is derived from an EMBL/GenBank/DDBJ whole genome shotgun (WGS) entry which is preliminary data.</text>
</comment>
<keyword evidence="2" id="KW-1185">Reference proteome</keyword>
<evidence type="ECO:0000313" key="2">
    <source>
        <dbReference type="Proteomes" id="UP001148737"/>
    </source>
</evidence>
<reference evidence="1" key="1">
    <citation type="submission" date="2022-07" db="EMBL/GenBank/DDBJ databases">
        <title>Genome Sequence of Lecanicillium saksenae.</title>
        <authorList>
            <person name="Buettner E."/>
        </authorList>
    </citation>
    <scope>NUCLEOTIDE SEQUENCE</scope>
    <source>
        <strain evidence="1">VT-O1</strain>
    </source>
</reference>
<evidence type="ECO:0000313" key="1">
    <source>
        <dbReference type="EMBL" id="KAJ3496897.1"/>
    </source>
</evidence>